<dbReference type="InterPro" id="IPR051681">
    <property type="entry name" value="Ser/Thr_Kinases-Pseudokinases"/>
</dbReference>
<protein>
    <submittedName>
        <fullName evidence="3">Protein kinase domain protein</fullName>
    </submittedName>
</protein>
<dbReference type="SMART" id="SM00220">
    <property type="entry name" value="S_TKc"/>
    <property type="match status" value="1"/>
</dbReference>
<keyword evidence="4" id="KW-1185">Reference proteome</keyword>
<dbReference type="EMBL" id="SJPQ01000001">
    <property type="protein sequence ID" value="TWT89847.1"/>
    <property type="molecule type" value="Genomic_DNA"/>
</dbReference>
<proteinExistence type="predicted"/>
<evidence type="ECO:0000256" key="1">
    <source>
        <dbReference type="SAM" id="Phobius"/>
    </source>
</evidence>
<dbReference type="AlphaFoldDB" id="A0A5C5ZSA8"/>
<organism evidence="3 4">
    <name type="scientific">Pseudobythopirellula maris</name>
    <dbReference type="NCBI Taxonomy" id="2527991"/>
    <lineage>
        <taxon>Bacteria</taxon>
        <taxon>Pseudomonadati</taxon>
        <taxon>Planctomycetota</taxon>
        <taxon>Planctomycetia</taxon>
        <taxon>Pirellulales</taxon>
        <taxon>Lacipirellulaceae</taxon>
        <taxon>Pseudobythopirellula</taxon>
    </lineage>
</organism>
<keyword evidence="1" id="KW-0812">Transmembrane</keyword>
<accession>A0A5C5ZSA8</accession>
<name>A0A5C5ZSA8_9BACT</name>
<keyword evidence="1" id="KW-1133">Transmembrane helix</keyword>
<keyword evidence="3" id="KW-0808">Transferase</keyword>
<keyword evidence="1" id="KW-0472">Membrane</keyword>
<dbReference type="RefSeq" id="WP_146395870.1">
    <property type="nucleotide sequence ID" value="NZ_SJPQ01000001.1"/>
</dbReference>
<feature type="domain" description="Protein kinase" evidence="2">
    <location>
        <begin position="22"/>
        <end position="307"/>
    </location>
</feature>
<dbReference type="SUPFAM" id="SSF56112">
    <property type="entry name" value="Protein kinase-like (PK-like)"/>
    <property type="match status" value="1"/>
</dbReference>
<evidence type="ECO:0000313" key="3">
    <source>
        <dbReference type="EMBL" id="TWT89847.1"/>
    </source>
</evidence>
<comment type="caution">
    <text evidence="3">The sequence shown here is derived from an EMBL/GenBank/DDBJ whole genome shotgun (WGS) entry which is preliminary data.</text>
</comment>
<dbReference type="Proteomes" id="UP000315440">
    <property type="component" value="Unassembled WGS sequence"/>
</dbReference>
<dbReference type="OrthoDB" id="9805504at2"/>
<sequence length="701" mass="77150">MTIKPSSSQPRLSLADEAGRRVELGDVIGSGGEGRVYAVTGAPRLVAKVYHKTPLEESHADKLRAMVAMRNEQLTAVSAWPKSLLVHSMTGKPFGLLLPLVGKSRELHELYGVTSRRMHFPGAHWRHLTLAARNTAAAFATMHSAGMVIGDVNQGNLLVDDQMRVQFIDCDSFQIETSGKLFSCPVGTPHFTPPELQSMRLRDVRREPQHDAFGLAILIFHLLFIGRHPFAGRYLGDGDMPIEKAIAERRFAFSKDRDATRIDPPPASLTLDDLTPRLAAMFEAALRGEPGSRPSALDWTNELDSLVRSPQTCEVDSTHLFANPRMGCPWCRIEGLGGPSFFTSSDSMGDSSASGSGRLQAVEAAVARASTIEFPDLLTKRLAVPPMPAIKKPKSPPRWSLVDWAAAAWCVSAGAALLSGLGLPVAIGAAATGIAAAGYLGASKEGRSRRRRLEEDMYRLDELTVELERGAEQVVAGHAAKRKAFFEAVSDLDTEVDHYRSGGEKAEEVIREIETAARDKQRTKYLREHAVREHLREPNGRPTGIALMLESFGIETVNDIDTVALNSVPNLEPHQIIALLNWRAEVESEFRYQPEIGMTARDAAQHPEEALKRFKLVKATRVLNGVKKLKAATFDGHSYLEAAIARFEARVRKWREMARDLQDFQALRSPIERLINQPGGVLFAFAVGPPLLAMMVWFLFG</sequence>
<feature type="transmembrane region" description="Helical" evidence="1">
    <location>
        <begin position="425"/>
        <end position="442"/>
    </location>
</feature>
<dbReference type="GO" id="GO:0004674">
    <property type="term" value="F:protein serine/threonine kinase activity"/>
    <property type="evidence" value="ECO:0007669"/>
    <property type="project" value="TreeGrafter"/>
</dbReference>
<dbReference type="PANTHER" id="PTHR44329">
    <property type="entry name" value="SERINE/THREONINE-PROTEIN KINASE TNNI3K-RELATED"/>
    <property type="match status" value="1"/>
</dbReference>
<dbReference type="InterPro" id="IPR000719">
    <property type="entry name" value="Prot_kinase_dom"/>
</dbReference>
<evidence type="ECO:0000259" key="2">
    <source>
        <dbReference type="PROSITE" id="PS50011"/>
    </source>
</evidence>
<dbReference type="Gene3D" id="1.10.510.10">
    <property type="entry name" value="Transferase(Phosphotransferase) domain 1"/>
    <property type="match status" value="1"/>
</dbReference>
<keyword evidence="3" id="KW-0418">Kinase</keyword>
<reference evidence="3 4" key="1">
    <citation type="submission" date="2019-02" db="EMBL/GenBank/DDBJ databases">
        <title>Deep-cultivation of Planctomycetes and their phenomic and genomic characterization uncovers novel biology.</title>
        <authorList>
            <person name="Wiegand S."/>
            <person name="Jogler M."/>
            <person name="Boedeker C."/>
            <person name="Pinto D."/>
            <person name="Vollmers J."/>
            <person name="Rivas-Marin E."/>
            <person name="Kohn T."/>
            <person name="Peeters S.H."/>
            <person name="Heuer A."/>
            <person name="Rast P."/>
            <person name="Oberbeckmann S."/>
            <person name="Bunk B."/>
            <person name="Jeske O."/>
            <person name="Meyerdierks A."/>
            <person name="Storesund J.E."/>
            <person name="Kallscheuer N."/>
            <person name="Luecker S."/>
            <person name="Lage O.M."/>
            <person name="Pohl T."/>
            <person name="Merkel B.J."/>
            <person name="Hornburger P."/>
            <person name="Mueller R.-W."/>
            <person name="Bruemmer F."/>
            <person name="Labrenz M."/>
            <person name="Spormann A.M."/>
            <person name="Op Den Camp H."/>
            <person name="Overmann J."/>
            <person name="Amann R."/>
            <person name="Jetten M.S.M."/>
            <person name="Mascher T."/>
            <person name="Medema M.H."/>
            <person name="Devos D.P."/>
            <person name="Kaster A.-K."/>
            <person name="Ovreas L."/>
            <person name="Rohde M."/>
            <person name="Galperin M.Y."/>
            <person name="Jogler C."/>
        </authorList>
    </citation>
    <scope>NUCLEOTIDE SEQUENCE [LARGE SCALE GENOMIC DNA]</scope>
    <source>
        <strain evidence="3 4">Mal64</strain>
    </source>
</reference>
<feature type="transmembrane region" description="Helical" evidence="1">
    <location>
        <begin position="681"/>
        <end position="700"/>
    </location>
</feature>
<dbReference type="Pfam" id="PF00069">
    <property type="entry name" value="Pkinase"/>
    <property type="match status" value="1"/>
</dbReference>
<dbReference type="PROSITE" id="PS50011">
    <property type="entry name" value="PROTEIN_KINASE_DOM"/>
    <property type="match status" value="1"/>
</dbReference>
<gene>
    <name evidence="3" type="ORF">Mal64_02280</name>
</gene>
<dbReference type="GO" id="GO:0005524">
    <property type="term" value="F:ATP binding"/>
    <property type="evidence" value="ECO:0007669"/>
    <property type="project" value="InterPro"/>
</dbReference>
<dbReference type="InterPro" id="IPR011009">
    <property type="entry name" value="Kinase-like_dom_sf"/>
</dbReference>
<evidence type="ECO:0000313" key="4">
    <source>
        <dbReference type="Proteomes" id="UP000315440"/>
    </source>
</evidence>